<name>A0A367JWZ8_RHIAZ</name>
<comment type="caution">
    <text evidence="12">The sequence shown here is derived from an EMBL/GenBank/DDBJ whole genome shotgun (WGS) entry which is preliminary data.</text>
</comment>
<comment type="subcellular location">
    <subcellularLocation>
        <location evidence="1">Mitochondrion membrane</location>
        <topology evidence="1">Multi-pass membrane protein</topology>
    </subcellularLocation>
</comment>
<dbReference type="EMBL" id="PJQL01000575">
    <property type="protein sequence ID" value="RCH94463.1"/>
    <property type="molecule type" value="Genomic_DNA"/>
</dbReference>
<keyword evidence="4 9" id="KW-0812">Transmembrane</keyword>
<keyword evidence="13" id="KW-1185">Reference proteome</keyword>
<evidence type="ECO:0000256" key="9">
    <source>
        <dbReference type="PROSITE-ProRule" id="PRU00282"/>
    </source>
</evidence>
<evidence type="ECO:0000256" key="4">
    <source>
        <dbReference type="ARBA" id="ARBA00022692"/>
    </source>
</evidence>
<reference evidence="12 13" key="1">
    <citation type="journal article" date="2018" name="G3 (Bethesda)">
        <title>Phylogenetic and Phylogenomic Definition of Rhizopus Species.</title>
        <authorList>
            <person name="Gryganskyi A.P."/>
            <person name="Golan J."/>
            <person name="Dolatabadi S."/>
            <person name="Mondo S."/>
            <person name="Robb S."/>
            <person name="Idnurm A."/>
            <person name="Muszewska A."/>
            <person name="Steczkiewicz K."/>
            <person name="Masonjones S."/>
            <person name="Liao H.L."/>
            <person name="Gajdeczka M.T."/>
            <person name="Anike F."/>
            <person name="Vuek A."/>
            <person name="Anishchenko I.M."/>
            <person name="Voigt K."/>
            <person name="de Hoog G.S."/>
            <person name="Smith M.E."/>
            <person name="Heitman J."/>
            <person name="Vilgalys R."/>
            <person name="Stajich J.E."/>
        </authorList>
    </citation>
    <scope>NUCLEOTIDE SEQUENCE [LARGE SCALE GENOMIC DNA]</scope>
    <source>
        <strain evidence="12 13">CBS 357.93</strain>
    </source>
</reference>
<feature type="transmembrane region" description="Helical" evidence="11">
    <location>
        <begin position="12"/>
        <end position="32"/>
    </location>
</feature>
<evidence type="ECO:0000256" key="10">
    <source>
        <dbReference type="RuleBase" id="RU000488"/>
    </source>
</evidence>
<feature type="transmembrane region" description="Helical" evidence="11">
    <location>
        <begin position="44"/>
        <end position="62"/>
    </location>
</feature>
<evidence type="ECO:0000256" key="7">
    <source>
        <dbReference type="ARBA" id="ARBA00023128"/>
    </source>
</evidence>
<dbReference type="AlphaFoldDB" id="A0A367JWZ8"/>
<feature type="repeat" description="Solcar" evidence="9">
    <location>
        <begin position="16"/>
        <end position="114"/>
    </location>
</feature>
<dbReference type="OrthoDB" id="14252at2759"/>
<evidence type="ECO:0000256" key="11">
    <source>
        <dbReference type="SAM" id="Phobius"/>
    </source>
</evidence>
<comment type="similarity">
    <text evidence="2 10">Belongs to the mitochondrial carrier (TC 2.A.29) family.</text>
</comment>
<evidence type="ECO:0008006" key="14">
    <source>
        <dbReference type="Google" id="ProtNLM"/>
    </source>
</evidence>
<dbReference type="PANTHER" id="PTHR45624:SF10">
    <property type="entry name" value="SLC (SOLUTE CARRIER) HOMOLOG"/>
    <property type="match status" value="1"/>
</dbReference>
<gene>
    <name evidence="12" type="ORF">CU097_002605</name>
</gene>
<dbReference type="PANTHER" id="PTHR45624">
    <property type="entry name" value="MITOCHONDRIAL BASIC AMINO ACIDS TRANSPORTER-RELATED"/>
    <property type="match status" value="1"/>
</dbReference>
<feature type="repeat" description="Solcar" evidence="9">
    <location>
        <begin position="130"/>
        <end position="216"/>
    </location>
</feature>
<evidence type="ECO:0000256" key="5">
    <source>
        <dbReference type="ARBA" id="ARBA00022737"/>
    </source>
</evidence>
<feature type="repeat" description="Solcar" evidence="9">
    <location>
        <begin position="224"/>
        <end position="308"/>
    </location>
</feature>
<keyword evidence="5" id="KW-0677">Repeat</keyword>
<keyword evidence="8 9" id="KW-0472">Membrane</keyword>
<evidence type="ECO:0000313" key="13">
    <source>
        <dbReference type="Proteomes" id="UP000252139"/>
    </source>
</evidence>
<dbReference type="GO" id="GO:0031966">
    <property type="term" value="C:mitochondrial membrane"/>
    <property type="evidence" value="ECO:0007669"/>
    <property type="project" value="UniProtKB-SubCell"/>
</dbReference>
<dbReference type="PROSITE" id="PS50920">
    <property type="entry name" value="SOLCAR"/>
    <property type="match status" value="3"/>
</dbReference>
<dbReference type="InterPro" id="IPR018108">
    <property type="entry name" value="MCP_transmembrane"/>
</dbReference>
<dbReference type="InterPro" id="IPR023395">
    <property type="entry name" value="MCP_dom_sf"/>
</dbReference>
<sequence length="325" mass="36160">MLDVDELPEKPNVNTFNSVLSGLIGGLAGLAVGHPFDTGLFYSYQHVVVVHTHALFLVKVRLQSRELSSRYKGTFNCFVSTIKQEKFIGLYKGMVGVGAINALVFGSYTYLMQLQAQSQGIPYDETAQNAPLQHVFLAGMGSGVISSFVTCPMELAKVQLQNQTTNTTAIKGPLDCLHKMYLTGGLRYCFKGMVPTMLRELSFGPYFLTYEIVTRSLAKPNQELSGPRVILAGGVAGIAAWCSTYFADVVKTRIQSEPHRYKGFIDCMKCSYYEEGWRIFFKGLTPTILRAFPSNAATFAAYTWTMNLFLSKETITRRTYEEAIL</sequence>
<keyword evidence="7" id="KW-0496">Mitochondrion</keyword>
<dbReference type="SUPFAM" id="SSF103506">
    <property type="entry name" value="Mitochondrial carrier"/>
    <property type="match status" value="1"/>
</dbReference>
<dbReference type="InterPro" id="IPR050567">
    <property type="entry name" value="Mitochondrial_Carrier"/>
</dbReference>
<evidence type="ECO:0000256" key="2">
    <source>
        <dbReference type="ARBA" id="ARBA00006375"/>
    </source>
</evidence>
<evidence type="ECO:0000256" key="3">
    <source>
        <dbReference type="ARBA" id="ARBA00022448"/>
    </source>
</evidence>
<organism evidence="12 13">
    <name type="scientific">Rhizopus azygosporus</name>
    <name type="common">Rhizopus microsporus var. azygosporus</name>
    <dbReference type="NCBI Taxonomy" id="86630"/>
    <lineage>
        <taxon>Eukaryota</taxon>
        <taxon>Fungi</taxon>
        <taxon>Fungi incertae sedis</taxon>
        <taxon>Mucoromycota</taxon>
        <taxon>Mucoromycotina</taxon>
        <taxon>Mucoromycetes</taxon>
        <taxon>Mucorales</taxon>
        <taxon>Mucorineae</taxon>
        <taxon>Rhizopodaceae</taxon>
        <taxon>Rhizopus</taxon>
    </lineage>
</organism>
<protein>
    <recommendedName>
        <fullName evidence="14">Carnitine transporter</fullName>
    </recommendedName>
</protein>
<dbReference type="Gene3D" id="1.50.40.10">
    <property type="entry name" value="Mitochondrial carrier domain"/>
    <property type="match status" value="1"/>
</dbReference>
<proteinExistence type="inferred from homology"/>
<dbReference type="Proteomes" id="UP000252139">
    <property type="component" value="Unassembled WGS sequence"/>
</dbReference>
<evidence type="ECO:0000256" key="6">
    <source>
        <dbReference type="ARBA" id="ARBA00022989"/>
    </source>
</evidence>
<evidence type="ECO:0000256" key="1">
    <source>
        <dbReference type="ARBA" id="ARBA00004225"/>
    </source>
</evidence>
<dbReference type="Pfam" id="PF00153">
    <property type="entry name" value="Mito_carr"/>
    <property type="match status" value="3"/>
</dbReference>
<feature type="transmembrane region" description="Helical" evidence="11">
    <location>
        <begin position="90"/>
        <end position="111"/>
    </location>
</feature>
<dbReference type="GO" id="GO:0022857">
    <property type="term" value="F:transmembrane transporter activity"/>
    <property type="evidence" value="ECO:0007669"/>
    <property type="project" value="TreeGrafter"/>
</dbReference>
<evidence type="ECO:0000256" key="8">
    <source>
        <dbReference type="ARBA" id="ARBA00023136"/>
    </source>
</evidence>
<accession>A0A367JWZ8</accession>
<keyword evidence="3 10" id="KW-0813">Transport</keyword>
<keyword evidence="6 11" id="KW-1133">Transmembrane helix</keyword>
<evidence type="ECO:0000313" key="12">
    <source>
        <dbReference type="EMBL" id="RCH94463.1"/>
    </source>
</evidence>